<dbReference type="Proteomes" id="UP000280344">
    <property type="component" value="Chromosome"/>
</dbReference>
<feature type="compositionally biased region" description="Low complexity" evidence="14">
    <location>
        <begin position="693"/>
        <end position="718"/>
    </location>
</feature>
<dbReference type="InterPro" id="IPR023346">
    <property type="entry name" value="Lysozyme-like_dom_sf"/>
</dbReference>
<organism evidence="17 18">
    <name type="scientific">Flaviflexus ciconiae</name>
    <dbReference type="NCBI Taxonomy" id="2496867"/>
    <lineage>
        <taxon>Bacteria</taxon>
        <taxon>Bacillati</taxon>
        <taxon>Actinomycetota</taxon>
        <taxon>Actinomycetes</taxon>
        <taxon>Actinomycetales</taxon>
        <taxon>Actinomycetaceae</taxon>
        <taxon>Flaviflexus</taxon>
    </lineage>
</organism>
<keyword evidence="4" id="KW-0645">Protease</keyword>
<dbReference type="GO" id="GO:0008658">
    <property type="term" value="F:penicillin binding"/>
    <property type="evidence" value="ECO:0007669"/>
    <property type="project" value="InterPro"/>
</dbReference>
<feature type="region of interest" description="Disordered" evidence="14">
    <location>
        <begin position="641"/>
        <end position="772"/>
    </location>
</feature>
<evidence type="ECO:0000256" key="9">
    <source>
        <dbReference type="ARBA" id="ARBA00022984"/>
    </source>
</evidence>
<keyword evidence="7" id="KW-0378">Hydrolase</keyword>
<evidence type="ECO:0000256" key="11">
    <source>
        <dbReference type="ARBA" id="ARBA00023316"/>
    </source>
</evidence>
<comment type="catalytic activity">
    <reaction evidence="13">
        <text>[GlcNAc-(1-&gt;4)-Mur2Ac(oyl-L-Ala-gamma-D-Glu-L-Lys-D-Ala-D-Ala)](n)-di-trans,octa-cis-undecaprenyl diphosphate + beta-D-GlcNAc-(1-&gt;4)-Mur2Ac(oyl-L-Ala-gamma-D-Glu-L-Lys-D-Ala-D-Ala)-di-trans,octa-cis-undecaprenyl diphosphate = [GlcNAc-(1-&gt;4)-Mur2Ac(oyl-L-Ala-gamma-D-Glu-L-Lys-D-Ala-D-Ala)](n+1)-di-trans,octa-cis-undecaprenyl diphosphate + di-trans,octa-cis-undecaprenyl diphosphate + H(+)</text>
        <dbReference type="Rhea" id="RHEA:23708"/>
        <dbReference type="Rhea" id="RHEA-COMP:9602"/>
        <dbReference type="Rhea" id="RHEA-COMP:9603"/>
        <dbReference type="ChEBI" id="CHEBI:15378"/>
        <dbReference type="ChEBI" id="CHEBI:58405"/>
        <dbReference type="ChEBI" id="CHEBI:60033"/>
        <dbReference type="ChEBI" id="CHEBI:78435"/>
        <dbReference type="EC" id="2.4.99.28"/>
    </reaction>
</comment>
<dbReference type="GO" id="GO:0009252">
    <property type="term" value="P:peptidoglycan biosynthetic process"/>
    <property type="evidence" value="ECO:0007669"/>
    <property type="project" value="UniProtKB-KW"/>
</dbReference>
<dbReference type="InterPro" id="IPR001264">
    <property type="entry name" value="Glyco_trans_51"/>
</dbReference>
<evidence type="ECO:0000259" key="15">
    <source>
        <dbReference type="Pfam" id="PF00905"/>
    </source>
</evidence>
<keyword evidence="9" id="KW-0573">Peptidoglycan synthesis</keyword>
<evidence type="ECO:0000256" key="7">
    <source>
        <dbReference type="ARBA" id="ARBA00022801"/>
    </source>
</evidence>
<accession>A0A3S9PYU9</accession>
<sequence length="772" mass="84132">MASNRQGSTKRGKKSAKPTKKKSLWNYPRRGKGRIRRWLPSWRFIVGSFLLVAATGVGAFAYLYMTTEVPEPDDFALAQSTDVYYADGETKIGTFANVRRTSVPLDSLPDYVPHAVVASEDQRFYENAGIDIRGTIRAAINNLQGKPIQGGSTLTQQYVERYYMGTTTSIPGKLREAILALKIDQSQSKDEILENYLNTIYFGRGSYGIQEAAESYFGIDAADLTLDQAALLVAIIPSPSNWDPAVNPDQAMARWERVLRRMAEDEWITVEEAEAARFPDTIEPAAQNQYSGTDGYILAEVRRELVNSGAYTEDELDTMGLDIVTTIDEDMQGYAVQAVENLPEDRPDNNYVGLISMNPENGEIMAMYGGEDYLTRARNTATQDRAQAGSTFKPFGLLAGIEAGVSLTDRYDSSSPYEVGGQEFENFQLRGLGNITLLEATANSVNTVYIRLNEEVGPQATRDVAVRAGLPESTPGLDDTLSNVLGSASPTAKEMANAYSTFAAQGIRTNPHIVREIRNRDGDVIYTGDTSGERVFEADDIANLTYALESVVSPGGTASQISALGRPVAGKTGTSSFLVSAWFAGYVPQLATVVDMYQIGPNGEEESLTPFGGQWAIQGGNFPAQIWLDFMMEATRDMEVEDFPEPASEPTTRAPIPTFVPEPEPTTEEPTTEEPTTEEPTTEEPTTEEPTEEPTTGDPTPTEEPTTEDPIPTVEPTVDPTPDPTVDPTEPGPPDNPGPRPTPGRRKTRTKGPPLSPAGQVPNCTQYVPDEA</sequence>
<evidence type="ECO:0000256" key="4">
    <source>
        <dbReference type="ARBA" id="ARBA00022670"/>
    </source>
</evidence>
<keyword evidence="8" id="KW-0133">Cell shape</keyword>
<evidence type="ECO:0000256" key="1">
    <source>
        <dbReference type="ARBA" id="ARBA00007090"/>
    </source>
</evidence>
<dbReference type="SUPFAM" id="SSF56601">
    <property type="entry name" value="beta-lactamase/transpeptidase-like"/>
    <property type="match status" value="1"/>
</dbReference>
<dbReference type="InterPro" id="IPR050396">
    <property type="entry name" value="Glycosyltr_51/Transpeptidase"/>
</dbReference>
<protein>
    <submittedName>
        <fullName evidence="17">Penicillin-binding protein</fullName>
    </submittedName>
</protein>
<keyword evidence="11" id="KW-0961">Cell wall biogenesis/degradation</keyword>
<evidence type="ECO:0000256" key="10">
    <source>
        <dbReference type="ARBA" id="ARBA00023268"/>
    </source>
</evidence>
<gene>
    <name evidence="17" type="ORF">EJ997_09415</name>
</gene>
<feature type="domain" description="Glycosyl transferase family 51" evidence="16">
    <location>
        <begin position="91"/>
        <end position="262"/>
    </location>
</feature>
<dbReference type="OrthoDB" id="9766909at2"/>
<dbReference type="KEGG" id="flh:EJ997_09415"/>
<evidence type="ECO:0000259" key="16">
    <source>
        <dbReference type="Pfam" id="PF00912"/>
    </source>
</evidence>
<keyword evidence="3" id="KW-0121">Carboxypeptidase</keyword>
<evidence type="ECO:0000256" key="14">
    <source>
        <dbReference type="SAM" id="MobiDB-lite"/>
    </source>
</evidence>
<evidence type="ECO:0000313" key="18">
    <source>
        <dbReference type="Proteomes" id="UP000280344"/>
    </source>
</evidence>
<evidence type="ECO:0000256" key="3">
    <source>
        <dbReference type="ARBA" id="ARBA00022645"/>
    </source>
</evidence>
<dbReference type="FunFam" id="1.10.3810.10:FF:000001">
    <property type="entry name" value="Penicillin-binding protein 1A"/>
    <property type="match status" value="1"/>
</dbReference>
<keyword evidence="6" id="KW-0808">Transferase</keyword>
<reference evidence="17 18" key="1">
    <citation type="submission" date="2018-12" db="EMBL/GenBank/DDBJ databases">
        <title>Complete genome sequence of Flaviflexus sp. H23T48.</title>
        <authorList>
            <person name="Bae J.-W."/>
            <person name="Lee J.-Y."/>
        </authorList>
    </citation>
    <scope>NUCLEOTIDE SEQUENCE [LARGE SCALE GENOMIC DNA]</scope>
    <source>
        <strain evidence="17 18">H23T48</strain>
    </source>
</reference>
<dbReference type="Gene3D" id="1.10.3810.10">
    <property type="entry name" value="Biosynthetic peptidoglycan transglycosylase-like"/>
    <property type="match status" value="1"/>
</dbReference>
<comment type="catalytic activity">
    <reaction evidence="12">
        <text>Preferential cleavage: (Ac)2-L-Lys-D-Ala-|-D-Ala. Also transpeptidation of peptidyl-alanyl moieties that are N-acyl substituents of D-alanine.</text>
        <dbReference type="EC" id="3.4.16.4"/>
    </reaction>
</comment>
<dbReference type="GO" id="GO:0071555">
    <property type="term" value="P:cell wall organization"/>
    <property type="evidence" value="ECO:0007669"/>
    <property type="project" value="UniProtKB-KW"/>
</dbReference>
<dbReference type="InterPro" id="IPR012338">
    <property type="entry name" value="Beta-lactam/transpept-like"/>
</dbReference>
<evidence type="ECO:0000256" key="2">
    <source>
        <dbReference type="ARBA" id="ARBA00007739"/>
    </source>
</evidence>
<dbReference type="InterPro" id="IPR036950">
    <property type="entry name" value="PBP_transglycosylase"/>
</dbReference>
<evidence type="ECO:0000313" key="17">
    <source>
        <dbReference type="EMBL" id="AZQ77522.1"/>
    </source>
</evidence>
<dbReference type="AlphaFoldDB" id="A0A3S9PYU9"/>
<comment type="similarity">
    <text evidence="1">In the C-terminal section; belongs to the transpeptidase family.</text>
</comment>
<dbReference type="InterPro" id="IPR001460">
    <property type="entry name" value="PCN-bd_Tpept"/>
</dbReference>
<keyword evidence="5" id="KW-0328">Glycosyltransferase</keyword>
<evidence type="ECO:0000256" key="13">
    <source>
        <dbReference type="ARBA" id="ARBA00049902"/>
    </source>
</evidence>
<feature type="domain" description="Penicillin-binding protein transpeptidase" evidence="15">
    <location>
        <begin position="356"/>
        <end position="594"/>
    </location>
</feature>
<dbReference type="RefSeq" id="WP_126704325.1">
    <property type="nucleotide sequence ID" value="NZ_CP034593.1"/>
</dbReference>
<feature type="compositionally biased region" description="Acidic residues" evidence="14">
    <location>
        <begin position="665"/>
        <end position="692"/>
    </location>
</feature>
<feature type="compositionally biased region" description="Pro residues" evidence="14">
    <location>
        <begin position="719"/>
        <end position="742"/>
    </location>
</feature>
<dbReference type="Pfam" id="PF00912">
    <property type="entry name" value="Transgly"/>
    <property type="match status" value="1"/>
</dbReference>
<dbReference type="GO" id="GO:0009002">
    <property type="term" value="F:serine-type D-Ala-D-Ala carboxypeptidase activity"/>
    <property type="evidence" value="ECO:0007669"/>
    <property type="project" value="UniProtKB-EC"/>
</dbReference>
<dbReference type="PANTHER" id="PTHR32282:SF34">
    <property type="entry name" value="PENICILLIN-BINDING PROTEIN 1A"/>
    <property type="match status" value="1"/>
</dbReference>
<dbReference type="GO" id="GO:0008360">
    <property type="term" value="P:regulation of cell shape"/>
    <property type="evidence" value="ECO:0007669"/>
    <property type="project" value="UniProtKB-KW"/>
</dbReference>
<dbReference type="GO" id="GO:0006508">
    <property type="term" value="P:proteolysis"/>
    <property type="evidence" value="ECO:0007669"/>
    <property type="project" value="UniProtKB-KW"/>
</dbReference>
<keyword evidence="10" id="KW-0511">Multifunctional enzyme</keyword>
<evidence type="ECO:0000256" key="6">
    <source>
        <dbReference type="ARBA" id="ARBA00022679"/>
    </source>
</evidence>
<feature type="compositionally biased region" description="Basic residues" evidence="14">
    <location>
        <begin position="8"/>
        <end position="26"/>
    </location>
</feature>
<evidence type="ECO:0000256" key="12">
    <source>
        <dbReference type="ARBA" id="ARBA00034000"/>
    </source>
</evidence>
<dbReference type="Gene3D" id="3.40.710.10">
    <property type="entry name" value="DD-peptidase/beta-lactamase superfamily"/>
    <property type="match status" value="1"/>
</dbReference>
<dbReference type="GO" id="GO:0030288">
    <property type="term" value="C:outer membrane-bounded periplasmic space"/>
    <property type="evidence" value="ECO:0007669"/>
    <property type="project" value="TreeGrafter"/>
</dbReference>
<name>A0A3S9PYU9_9ACTO</name>
<proteinExistence type="inferred from homology"/>
<dbReference type="SUPFAM" id="SSF53955">
    <property type="entry name" value="Lysozyme-like"/>
    <property type="match status" value="1"/>
</dbReference>
<keyword evidence="18" id="KW-1185">Reference proteome</keyword>
<comment type="similarity">
    <text evidence="2">In the N-terminal section; belongs to the glycosyltransferase 51 family.</text>
</comment>
<dbReference type="Pfam" id="PF00905">
    <property type="entry name" value="Transpeptidase"/>
    <property type="match status" value="1"/>
</dbReference>
<evidence type="ECO:0000256" key="5">
    <source>
        <dbReference type="ARBA" id="ARBA00022676"/>
    </source>
</evidence>
<dbReference type="GO" id="GO:0008955">
    <property type="term" value="F:peptidoglycan glycosyltransferase activity"/>
    <property type="evidence" value="ECO:0007669"/>
    <property type="project" value="UniProtKB-EC"/>
</dbReference>
<dbReference type="EMBL" id="CP034593">
    <property type="protein sequence ID" value="AZQ77522.1"/>
    <property type="molecule type" value="Genomic_DNA"/>
</dbReference>
<feature type="region of interest" description="Disordered" evidence="14">
    <location>
        <begin position="1"/>
        <end position="26"/>
    </location>
</feature>
<evidence type="ECO:0000256" key="8">
    <source>
        <dbReference type="ARBA" id="ARBA00022960"/>
    </source>
</evidence>
<dbReference type="PANTHER" id="PTHR32282">
    <property type="entry name" value="BINDING PROTEIN TRANSPEPTIDASE, PUTATIVE-RELATED"/>
    <property type="match status" value="1"/>
</dbReference>